<dbReference type="AlphaFoldDB" id="M8CTJ5"/>
<reference evidence="1" key="1">
    <citation type="submission" date="2015-06" db="UniProtKB">
        <authorList>
            <consortium name="EnsemblPlants"/>
        </authorList>
    </citation>
    <scope>IDENTIFICATION</scope>
</reference>
<protein>
    <submittedName>
        <fullName evidence="1">Uncharacterized protein</fullName>
    </submittedName>
</protein>
<accession>M8CTJ5</accession>
<evidence type="ECO:0000313" key="1">
    <source>
        <dbReference type="EnsemblPlants" id="EMT27091"/>
    </source>
</evidence>
<name>M8CTJ5_AEGTA</name>
<organism evidence="1">
    <name type="scientific">Aegilops tauschii</name>
    <name type="common">Tausch's goatgrass</name>
    <name type="synonym">Aegilops squarrosa</name>
    <dbReference type="NCBI Taxonomy" id="37682"/>
    <lineage>
        <taxon>Eukaryota</taxon>
        <taxon>Viridiplantae</taxon>
        <taxon>Streptophyta</taxon>
        <taxon>Embryophyta</taxon>
        <taxon>Tracheophyta</taxon>
        <taxon>Spermatophyta</taxon>
        <taxon>Magnoliopsida</taxon>
        <taxon>Liliopsida</taxon>
        <taxon>Poales</taxon>
        <taxon>Poaceae</taxon>
        <taxon>BOP clade</taxon>
        <taxon>Pooideae</taxon>
        <taxon>Triticodae</taxon>
        <taxon>Triticeae</taxon>
        <taxon>Triticinae</taxon>
        <taxon>Aegilops</taxon>
    </lineage>
</organism>
<sequence length="111" mass="11885">MTPDGVPATEEVPAMPLAVGDCGVDASPLEDNGDANGYEEGYSTPTSPRSRLRAPDVCPGAPRLRTEGGPRRRKRKRTEHSGAVLIPGGRRLFPPTYTGGVIVEKLSHLYM</sequence>
<dbReference type="EnsemblPlants" id="EMT27091">
    <property type="protein sequence ID" value="EMT27091"/>
    <property type="gene ID" value="F775_05180"/>
</dbReference>
<proteinExistence type="predicted"/>